<keyword evidence="3" id="KW-1185">Reference proteome</keyword>
<accession>A0A392S3L7</accession>
<evidence type="ECO:0000313" key="3">
    <source>
        <dbReference type="Proteomes" id="UP000265520"/>
    </source>
</evidence>
<evidence type="ECO:0000256" key="1">
    <source>
        <dbReference type="SAM" id="MobiDB-lite"/>
    </source>
</evidence>
<feature type="compositionally biased region" description="Low complexity" evidence="1">
    <location>
        <begin position="10"/>
        <end position="26"/>
    </location>
</feature>
<proteinExistence type="predicted"/>
<feature type="non-terminal residue" evidence="2">
    <location>
        <position position="1"/>
    </location>
</feature>
<dbReference type="EMBL" id="LXQA010309053">
    <property type="protein sequence ID" value="MCI42794.1"/>
    <property type="molecule type" value="Genomic_DNA"/>
</dbReference>
<evidence type="ECO:0000313" key="2">
    <source>
        <dbReference type="EMBL" id="MCI42794.1"/>
    </source>
</evidence>
<protein>
    <submittedName>
        <fullName evidence="2">Uncharacterized protein</fullName>
    </submittedName>
</protein>
<dbReference type="Proteomes" id="UP000265520">
    <property type="component" value="Unassembled WGS sequence"/>
</dbReference>
<feature type="region of interest" description="Disordered" evidence="1">
    <location>
        <begin position="1"/>
        <end position="26"/>
    </location>
</feature>
<reference evidence="2 3" key="1">
    <citation type="journal article" date="2018" name="Front. Plant Sci.">
        <title>Red Clover (Trifolium pratense) and Zigzag Clover (T. medium) - A Picture of Genomic Similarities and Differences.</title>
        <authorList>
            <person name="Dluhosova J."/>
            <person name="Istvanek J."/>
            <person name="Nedelnik J."/>
            <person name="Repkova J."/>
        </authorList>
    </citation>
    <scope>NUCLEOTIDE SEQUENCE [LARGE SCALE GENOMIC DNA]</scope>
    <source>
        <strain evidence="3">cv. 10/8</strain>
        <tissue evidence="2">Leaf</tissue>
    </source>
</reference>
<dbReference type="AlphaFoldDB" id="A0A392S3L7"/>
<comment type="caution">
    <text evidence="2">The sequence shown here is derived from an EMBL/GenBank/DDBJ whole genome shotgun (WGS) entry which is preliminary data.</text>
</comment>
<name>A0A392S3L7_9FABA</name>
<organism evidence="2 3">
    <name type="scientific">Trifolium medium</name>
    <dbReference type="NCBI Taxonomy" id="97028"/>
    <lineage>
        <taxon>Eukaryota</taxon>
        <taxon>Viridiplantae</taxon>
        <taxon>Streptophyta</taxon>
        <taxon>Embryophyta</taxon>
        <taxon>Tracheophyta</taxon>
        <taxon>Spermatophyta</taxon>
        <taxon>Magnoliopsida</taxon>
        <taxon>eudicotyledons</taxon>
        <taxon>Gunneridae</taxon>
        <taxon>Pentapetalae</taxon>
        <taxon>rosids</taxon>
        <taxon>fabids</taxon>
        <taxon>Fabales</taxon>
        <taxon>Fabaceae</taxon>
        <taxon>Papilionoideae</taxon>
        <taxon>50 kb inversion clade</taxon>
        <taxon>NPAAA clade</taxon>
        <taxon>Hologalegina</taxon>
        <taxon>IRL clade</taxon>
        <taxon>Trifolieae</taxon>
        <taxon>Trifolium</taxon>
    </lineage>
</organism>
<sequence length="26" mass="2667">SRRPPPPLTPTINTVPTTATAAGGHR</sequence>